<feature type="region of interest" description="Disordered" evidence="1">
    <location>
        <begin position="88"/>
        <end position="134"/>
    </location>
</feature>
<dbReference type="Proteomes" id="UP001165092">
    <property type="component" value="Unassembled WGS sequence"/>
</dbReference>
<feature type="compositionally biased region" description="Basic and acidic residues" evidence="1">
    <location>
        <begin position="111"/>
        <end position="120"/>
    </location>
</feature>
<dbReference type="InterPro" id="IPR027392">
    <property type="entry name" value="TF_Znf"/>
</dbReference>
<evidence type="ECO:0000313" key="4">
    <source>
        <dbReference type="Proteomes" id="UP001165092"/>
    </source>
</evidence>
<organism evidence="3 4">
    <name type="scientific">Nocardiopsis ansamitocini</name>
    <dbReference type="NCBI Taxonomy" id="1670832"/>
    <lineage>
        <taxon>Bacteria</taxon>
        <taxon>Bacillati</taxon>
        <taxon>Actinomycetota</taxon>
        <taxon>Actinomycetes</taxon>
        <taxon>Streptosporangiales</taxon>
        <taxon>Nocardiopsidaceae</taxon>
        <taxon>Nocardiopsis</taxon>
    </lineage>
</organism>
<feature type="domain" description="Transcription factor zinc-finger" evidence="2">
    <location>
        <begin position="44"/>
        <end position="83"/>
    </location>
</feature>
<reference evidence="3" key="1">
    <citation type="submission" date="2023-02" db="EMBL/GenBank/DDBJ databases">
        <title>Nocardiopsis ansamitocini NBRC 112285.</title>
        <authorList>
            <person name="Ichikawa N."/>
            <person name="Sato H."/>
            <person name="Tonouchi N."/>
        </authorList>
    </citation>
    <scope>NUCLEOTIDE SEQUENCE</scope>
    <source>
        <strain evidence="3">NBRC 112285</strain>
    </source>
</reference>
<name>A0A9W6P8C8_9ACTN</name>
<protein>
    <recommendedName>
        <fullName evidence="2">Transcription factor zinc-finger domain-containing protein</fullName>
    </recommendedName>
</protein>
<dbReference type="EMBL" id="BSQG01000007">
    <property type="protein sequence ID" value="GLU49424.1"/>
    <property type="molecule type" value="Genomic_DNA"/>
</dbReference>
<evidence type="ECO:0000313" key="3">
    <source>
        <dbReference type="EMBL" id="GLU49424.1"/>
    </source>
</evidence>
<evidence type="ECO:0000259" key="2">
    <source>
        <dbReference type="Pfam" id="PF13453"/>
    </source>
</evidence>
<evidence type="ECO:0000256" key="1">
    <source>
        <dbReference type="SAM" id="MobiDB-lite"/>
    </source>
</evidence>
<gene>
    <name evidence="3" type="ORF">Nans01_37750</name>
</gene>
<accession>A0A9W6P8C8</accession>
<keyword evidence="4" id="KW-1185">Reference proteome</keyword>
<dbReference type="AlphaFoldDB" id="A0A9W6P8C8"/>
<sequence>MFAGLPASPTRANNGHRRSRFGNRPEWNPAPRCAIHIVMNTLSCPKCPGSLSRENLVGVTVDKCSQCRGIFLDRGELEQLLEAEHRWRRGQEDEYSGGRRHRDNGDNSEDAYTRNDYQGERRKRQADFLDEIFD</sequence>
<proteinExistence type="predicted"/>
<feature type="region of interest" description="Disordered" evidence="1">
    <location>
        <begin position="1"/>
        <end position="25"/>
    </location>
</feature>
<dbReference type="Pfam" id="PF13453">
    <property type="entry name" value="Zn_ribbon_TFIIB"/>
    <property type="match status" value="1"/>
</dbReference>
<comment type="caution">
    <text evidence="3">The sequence shown here is derived from an EMBL/GenBank/DDBJ whole genome shotgun (WGS) entry which is preliminary data.</text>
</comment>